<dbReference type="Proteomes" id="UP001178507">
    <property type="component" value="Unassembled WGS sequence"/>
</dbReference>
<accession>A0AA36MNG8</accession>
<evidence type="ECO:0000313" key="1">
    <source>
        <dbReference type="EMBL" id="CAJ1374113.1"/>
    </source>
</evidence>
<dbReference type="EMBL" id="CAUJNA010000232">
    <property type="protein sequence ID" value="CAJ1374113.1"/>
    <property type="molecule type" value="Genomic_DNA"/>
</dbReference>
<proteinExistence type="predicted"/>
<gene>
    <name evidence="1" type="ORF">EVOR1521_LOCUS3739</name>
</gene>
<comment type="caution">
    <text evidence="1">The sequence shown here is derived from an EMBL/GenBank/DDBJ whole genome shotgun (WGS) entry which is preliminary data.</text>
</comment>
<name>A0AA36MNG8_9DINO</name>
<sequence length="112" mass="12165">MDQDQRETGSAGTSGEKEAFLSSSWTCSWCNEAEAFEMQRLGGAGRIFELPYARSLAPHVTAACAKDALGLSSCAKSIGARCSARRKTQARQSHPYSARSWSCTIQLHTFEA</sequence>
<evidence type="ECO:0000313" key="2">
    <source>
        <dbReference type="Proteomes" id="UP001178507"/>
    </source>
</evidence>
<dbReference type="AlphaFoldDB" id="A0AA36MNG8"/>
<reference evidence="1" key="1">
    <citation type="submission" date="2023-08" db="EMBL/GenBank/DDBJ databases">
        <authorList>
            <person name="Chen Y."/>
            <person name="Shah S."/>
            <person name="Dougan E. K."/>
            <person name="Thang M."/>
            <person name="Chan C."/>
        </authorList>
    </citation>
    <scope>NUCLEOTIDE SEQUENCE</scope>
</reference>
<keyword evidence="2" id="KW-1185">Reference proteome</keyword>
<organism evidence="1 2">
    <name type="scientific">Effrenium voratum</name>
    <dbReference type="NCBI Taxonomy" id="2562239"/>
    <lineage>
        <taxon>Eukaryota</taxon>
        <taxon>Sar</taxon>
        <taxon>Alveolata</taxon>
        <taxon>Dinophyceae</taxon>
        <taxon>Suessiales</taxon>
        <taxon>Symbiodiniaceae</taxon>
        <taxon>Effrenium</taxon>
    </lineage>
</organism>
<protein>
    <submittedName>
        <fullName evidence="1">Uncharacterized protein</fullName>
    </submittedName>
</protein>